<keyword evidence="7" id="KW-0406">Ion transport</keyword>
<evidence type="ECO:0000256" key="7">
    <source>
        <dbReference type="ARBA" id="ARBA00023065"/>
    </source>
</evidence>
<dbReference type="RefSeq" id="WP_087573188.1">
    <property type="nucleotide sequence ID" value="NZ_KM017071.1"/>
</dbReference>
<dbReference type="SUPFAM" id="SSF56935">
    <property type="entry name" value="Porins"/>
    <property type="match status" value="1"/>
</dbReference>
<dbReference type="InterPro" id="IPR036942">
    <property type="entry name" value="Beta-barrel_TonB_sf"/>
</dbReference>
<evidence type="ECO:0000313" key="16">
    <source>
        <dbReference type="EMBL" id="AJW29516.1"/>
    </source>
</evidence>
<evidence type="ECO:0000256" key="3">
    <source>
        <dbReference type="ARBA" id="ARBA00022452"/>
    </source>
</evidence>
<keyword evidence="13" id="KW-0732">Signal</keyword>
<dbReference type="GO" id="GO:0006826">
    <property type="term" value="P:iron ion transport"/>
    <property type="evidence" value="ECO:0007669"/>
    <property type="project" value="UniProtKB-KW"/>
</dbReference>
<evidence type="ECO:0000256" key="4">
    <source>
        <dbReference type="ARBA" id="ARBA00022496"/>
    </source>
</evidence>
<proteinExistence type="inferred from homology"/>
<dbReference type="CDD" id="cd01347">
    <property type="entry name" value="ligand_gated_channel"/>
    <property type="match status" value="1"/>
</dbReference>
<keyword evidence="10 11" id="KW-0998">Cell outer membrane</keyword>
<comment type="similarity">
    <text evidence="11 12">Belongs to the TonB-dependent receptor family.</text>
</comment>
<keyword evidence="9 11" id="KW-0472">Membrane</keyword>
<evidence type="ECO:0000256" key="9">
    <source>
        <dbReference type="ARBA" id="ARBA00023136"/>
    </source>
</evidence>
<dbReference type="GO" id="GO:0009279">
    <property type="term" value="C:cell outer membrane"/>
    <property type="evidence" value="ECO:0007669"/>
    <property type="project" value="UniProtKB-SubCell"/>
</dbReference>
<keyword evidence="5 11" id="KW-0812">Transmembrane</keyword>
<evidence type="ECO:0000259" key="14">
    <source>
        <dbReference type="Pfam" id="PF00593"/>
    </source>
</evidence>
<dbReference type="PROSITE" id="PS52016">
    <property type="entry name" value="TONB_DEPENDENT_REC_3"/>
    <property type="match status" value="1"/>
</dbReference>
<keyword evidence="4" id="KW-0410">Iron transport</keyword>
<keyword evidence="3 11" id="KW-1134">Transmembrane beta strand</keyword>
<feature type="domain" description="TonB-dependent receptor-like beta-barrel" evidence="14">
    <location>
        <begin position="279"/>
        <end position="745"/>
    </location>
</feature>
<evidence type="ECO:0000256" key="1">
    <source>
        <dbReference type="ARBA" id="ARBA00004571"/>
    </source>
</evidence>
<feature type="signal peptide" evidence="13">
    <location>
        <begin position="1"/>
        <end position="30"/>
    </location>
</feature>
<dbReference type="PANTHER" id="PTHR32552:SF81">
    <property type="entry name" value="TONB-DEPENDENT OUTER MEMBRANE RECEPTOR"/>
    <property type="match status" value="1"/>
</dbReference>
<evidence type="ECO:0000256" key="11">
    <source>
        <dbReference type="PROSITE-ProRule" id="PRU01360"/>
    </source>
</evidence>
<dbReference type="InterPro" id="IPR000531">
    <property type="entry name" value="Beta-barrel_TonB"/>
</dbReference>
<keyword evidence="2 11" id="KW-0813">Transport</keyword>
<dbReference type="AlphaFoldDB" id="A0A0D5A000"/>
<evidence type="ECO:0000256" key="13">
    <source>
        <dbReference type="SAM" id="SignalP"/>
    </source>
</evidence>
<dbReference type="InterPro" id="IPR039426">
    <property type="entry name" value="TonB-dep_rcpt-like"/>
</dbReference>
<protein>
    <submittedName>
        <fullName evidence="16">TonB-dependent receptor</fullName>
    </submittedName>
</protein>
<evidence type="ECO:0000259" key="15">
    <source>
        <dbReference type="Pfam" id="PF07715"/>
    </source>
</evidence>
<name>A0A0D5A000_9SPHN</name>
<gene>
    <name evidence="16" type="ORF">pJE1_094</name>
</gene>
<dbReference type="EMBL" id="KM017071">
    <property type="protein sequence ID" value="AJW29516.1"/>
    <property type="molecule type" value="Genomic_DNA"/>
</dbReference>
<keyword evidence="16" id="KW-0675">Receptor</keyword>
<evidence type="ECO:0000256" key="8">
    <source>
        <dbReference type="ARBA" id="ARBA00023077"/>
    </source>
</evidence>
<dbReference type="Pfam" id="PF00593">
    <property type="entry name" value="TonB_dep_Rec_b-barrel"/>
    <property type="match status" value="1"/>
</dbReference>
<comment type="subcellular location">
    <subcellularLocation>
        <location evidence="1 11">Cell outer membrane</location>
        <topology evidence="1 11">Multi-pass membrane protein</topology>
    </subcellularLocation>
</comment>
<evidence type="ECO:0000256" key="5">
    <source>
        <dbReference type="ARBA" id="ARBA00022692"/>
    </source>
</evidence>
<feature type="chain" id="PRO_5002290556" evidence="13">
    <location>
        <begin position="31"/>
        <end position="780"/>
    </location>
</feature>
<feature type="domain" description="TonB-dependent receptor plug" evidence="15">
    <location>
        <begin position="61"/>
        <end position="163"/>
    </location>
</feature>
<keyword evidence="8 12" id="KW-0798">TonB box</keyword>
<reference evidence="16" key="1">
    <citation type="submission" date="2014-06" db="EMBL/GenBank/DDBJ databases">
        <title>Molecular and ecological studies on carbamate pesticide degrading bacteria isolated from agricultural soils.</title>
        <authorList>
            <person name="Kim D.-U."/>
            <person name="Ka J.-O."/>
        </authorList>
    </citation>
    <scope>NUCLEOTIDE SEQUENCE</scope>
    <source>
        <strain evidence="16">JE1</strain>
        <plasmid evidence="16">pJE1</plasmid>
    </source>
</reference>
<evidence type="ECO:0000256" key="12">
    <source>
        <dbReference type="RuleBase" id="RU003357"/>
    </source>
</evidence>
<keyword evidence="16" id="KW-0614">Plasmid</keyword>
<keyword evidence="6" id="KW-0408">Iron</keyword>
<dbReference type="PANTHER" id="PTHR32552">
    <property type="entry name" value="FERRICHROME IRON RECEPTOR-RELATED"/>
    <property type="match status" value="1"/>
</dbReference>
<geneLocation type="plasmid" evidence="16">
    <name>pJE1</name>
</geneLocation>
<organism evidence="16">
    <name type="scientific">Sphingomonas sp. JE1</name>
    <dbReference type="NCBI Taxonomy" id="1628059"/>
    <lineage>
        <taxon>Bacteria</taxon>
        <taxon>Pseudomonadati</taxon>
        <taxon>Pseudomonadota</taxon>
        <taxon>Alphaproteobacteria</taxon>
        <taxon>Sphingomonadales</taxon>
        <taxon>Sphingomonadaceae</taxon>
        <taxon>Sphingomonas</taxon>
    </lineage>
</organism>
<evidence type="ECO:0000256" key="6">
    <source>
        <dbReference type="ARBA" id="ARBA00023004"/>
    </source>
</evidence>
<dbReference type="Pfam" id="PF07715">
    <property type="entry name" value="Plug"/>
    <property type="match status" value="1"/>
</dbReference>
<accession>A0A0D5A000</accession>
<evidence type="ECO:0000256" key="10">
    <source>
        <dbReference type="ARBA" id="ARBA00023237"/>
    </source>
</evidence>
<dbReference type="InterPro" id="IPR012910">
    <property type="entry name" value="Plug_dom"/>
</dbReference>
<sequence>MALSKKVYASLACASVIACTWMMTCEAAFAQTSGAAVSPDANPDIIVTANKREESINRVGLTIKAIGAEDLNRRQIRDLQDVAQAVPSLSFSQTEQSTPVYTLRGIGFYDTSLASYPTVSVYVDQAPLPFPTLTALTAFDLERIEVLKGPQGILFGNNATGGAINYIAAKPTSEFSAGGSLSYGRFSTVAANGFASGPLSSNLLARASFNLTKGSGYQISATRSKDRNGAPDTLAGRVLLTWTPTERLKVDINLNGWRDRTEPMAGQYVVFMPTFAPTPVNGPFIPNATSSNRVADWSQDFPPSADNRLYQAVARADYDLTDEIALTSLTSYIDYKHDQVPEGDGLPQHRIDFDYNRGYVKSFSQEVRIADNVNPVFRWLIGANYSHDRVYEDNFVDFRDATTGNNPAFIGWKGNGFYARQRMSNYAVFANGEYSLGSITLKAGARYTEARRRTYNCVYSPYDPALSGLNDPEPVFFTDLSNLLTGANQPVPGPRECYNILPDTLLLGPYIKSLNQNNLSWRFGIDWRVTDQTLLYFNLAKGYKAGGFPTLSGTGTAFAPVTQESVLSYEGGIKTQSFDRRLSINLAGFYFDYTNKQLRSKTVDPIFGAIDALVNIPKSSIKGIELEVQARPLAGLTLGGALTYLDATIDRFTGVAVNGVSATFDGSPIPYTPKWQIGSSVNYTIPISETAKLFVGGQLTHRSATNSVIGSPKQYTIPSYTLVDLQAGVELEDGRYTIMAWGKNVTDEFYLTNVVSSVNDGIGRYTGRPATYGVTISFHY</sequence>
<dbReference type="Gene3D" id="2.40.170.20">
    <property type="entry name" value="TonB-dependent receptor, beta-barrel domain"/>
    <property type="match status" value="1"/>
</dbReference>
<dbReference type="PROSITE" id="PS51257">
    <property type="entry name" value="PROKAR_LIPOPROTEIN"/>
    <property type="match status" value="1"/>
</dbReference>
<evidence type="ECO:0000256" key="2">
    <source>
        <dbReference type="ARBA" id="ARBA00022448"/>
    </source>
</evidence>